<dbReference type="PANTHER" id="PTHR43330:SF8">
    <property type="entry name" value="METHIONINE AMINOPEPTIDASE 1D, MITOCHONDRIAL"/>
    <property type="match status" value="1"/>
</dbReference>
<feature type="binding site" evidence="5">
    <location>
        <position position="326"/>
    </location>
    <ligand>
        <name>a divalent metal cation</name>
        <dbReference type="ChEBI" id="CHEBI:60240"/>
        <label>2</label>
        <note>catalytic</note>
    </ligand>
</feature>
<dbReference type="InterPro" id="IPR036005">
    <property type="entry name" value="Creatinase/aminopeptidase-like"/>
</dbReference>
<evidence type="ECO:0000256" key="1">
    <source>
        <dbReference type="ARBA" id="ARBA00022438"/>
    </source>
</evidence>
<dbReference type="Proteomes" id="UP000245383">
    <property type="component" value="Unassembled WGS sequence"/>
</dbReference>
<comment type="function">
    <text evidence="6">Cotranslationally removes the N-terminal methionine from nascent proteins. The N-terminal methionine is often cleaved when the second residue in the primary sequence is small and uncharged (Met-Ala-, Cys, Gly, Pro, Ser, Thr, or Val).</text>
</comment>
<reference evidence="8 9" key="1">
    <citation type="journal article" date="2018" name="MBio">
        <title>Comparative Genomics Reveals the Core Gene Toolbox for the Fungus-Insect Symbiosis.</title>
        <authorList>
            <person name="Wang Y."/>
            <person name="Stata M."/>
            <person name="Wang W."/>
            <person name="Stajich J.E."/>
            <person name="White M.M."/>
            <person name="Moncalvo J.M."/>
        </authorList>
    </citation>
    <scope>NUCLEOTIDE SEQUENCE [LARGE SCALE GENOMIC DNA]</scope>
    <source>
        <strain evidence="8 9">SWE-8-4</strain>
    </source>
</reference>
<evidence type="ECO:0000256" key="6">
    <source>
        <dbReference type="RuleBase" id="RU003653"/>
    </source>
</evidence>
<dbReference type="STRING" id="133385.A0A2T9YII7"/>
<evidence type="ECO:0000313" key="8">
    <source>
        <dbReference type="EMBL" id="PVU92125.1"/>
    </source>
</evidence>
<evidence type="ECO:0000259" key="7">
    <source>
        <dbReference type="Pfam" id="PF00557"/>
    </source>
</evidence>
<dbReference type="InterPro" id="IPR001714">
    <property type="entry name" value="Pept_M24_MAP"/>
</dbReference>
<dbReference type="NCBIfam" id="TIGR00500">
    <property type="entry name" value="met_pdase_I"/>
    <property type="match status" value="1"/>
</dbReference>
<proteinExistence type="inferred from homology"/>
<dbReference type="SUPFAM" id="SSF55920">
    <property type="entry name" value="Creatinase/aminopeptidase"/>
    <property type="match status" value="1"/>
</dbReference>
<dbReference type="PRINTS" id="PR00599">
    <property type="entry name" value="MAPEPTIDASE"/>
</dbReference>
<sequence length="341" mass="37910">MNTTLPLKFSSLYKTPCSRILFSLNKRTYTGRTLHPKKIAFPPDFQTQFGSYDRIYPARIYTSKPIPRKPSVELVPSNVSRPAYANLGIPLFKTTGIPKLQHKELDKMKVACQLAADTLLYAKSLVVPGVSTLELDTKIRRFIINKNAYPSPLNYAGFPKSICTSINNIIAHGIPDNRLLIEGDIINIDITVFINGYHGDTSATFMVGQVDEKGKDLLHHTKYVLAEAIRLCGPGARFSSIGNFIEPYGIQNGYTTNNIFSGHGIGTSFHQNPLIYHFENDEPGIMEVGNVFTIEPMFNQGSKDTVFYPDGWTVSTKDGGRSAQFEHTIIITDNGAEILTK</sequence>
<dbReference type="PROSITE" id="PS00680">
    <property type="entry name" value="MAP_1"/>
    <property type="match status" value="1"/>
</dbReference>
<feature type="binding site" evidence="5">
    <location>
        <position position="200"/>
    </location>
    <ligand>
        <name>a divalent metal cation</name>
        <dbReference type="ChEBI" id="CHEBI:60240"/>
        <label>1</label>
    </ligand>
</feature>
<dbReference type="HAMAP" id="MF_01974">
    <property type="entry name" value="MetAP_1"/>
    <property type="match status" value="1"/>
</dbReference>
<dbReference type="CDD" id="cd01086">
    <property type="entry name" value="MetAP1"/>
    <property type="match status" value="1"/>
</dbReference>
<name>A0A2T9YII7_9FUNG</name>
<evidence type="ECO:0000313" key="9">
    <source>
        <dbReference type="Proteomes" id="UP000245383"/>
    </source>
</evidence>
<evidence type="ECO:0000256" key="4">
    <source>
        <dbReference type="ARBA" id="ARBA00022801"/>
    </source>
</evidence>
<feature type="binding site" evidence="5">
    <location>
        <position position="172"/>
    </location>
    <ligand>
        <name>substrate</name>
    </ligand>
</feature>
<dbReference type="GO" id="GO:0070006">
    <property type="term" value="F:metalloaminopeptidase activity"/>
    <property type="evidence" value="ECO:0007669"/>
    <property type="project" value="UniProtKB-UniRule"/>
</dbReference>
<dbReference type="InterPro" id="IPR002467">
    <property type="entry name" value="Pept_M24A_MAP1"/>
</dbReference>
<feature type="binding site" evidence="5">
    <location>
        <position position="189"/>
    </location>
    <ligand>
        <name>a divalent metal cation</name>
        <dbReference type="ChEBI" id="CHEBI:60240"/>
        <label>1</label>
    </ligand>
</feature>
<comment type="cofactor">
    <cofactor evidence="5">
        <name>Co(2+)</name>
        <dbReference type="ChEBI" id="CHEBI:48828"/>
    </cofactor>
    <cofactor evidence="5">
        <name>Zn(2+)</name>
        <dbReference type="ChEBI" id="CHEBI:29105"/>
    </cofactor>
    <cofactor evidence="5">
        <name>Mn(2+)</name>
        <dbReference type="ChEBI" id="CHEBI:29035"/>
    </cofactor>
    <cofactor evidence="5">
        <name>Fe(2+)</name>
        <dbReference type="ChEBI" id="CHEBI:29033"/>
    </cofactor>
    <text evidence="5">Binds 2 divalent metal cations per subunit. Has a high-affinity and a low affinity metal-binding site. The true nature of the physiological cofactor is under debate. The enzyme is active with cobalt, zinc, manganese or divalent iron ions. Most likely, methionine aminopeptidases function as mononuclear Fe(2+)-metalloproteases under physiological conditions, and the catalytically relevant metal-binding site has been assigned to the histidine-containing high-affinity site.</text>
</comment>
<dbReference type="EC" id="3.4.11.18" evidence="6"/>
<dbReference type="AlphaFoldDB" id="A0A2T9YII7"/>
<accession>A0A2T9YII7</accession>
<dbReference type="GO" id="GO:0046872">
    <property type="term" value="F:metal ion binding"/>
    <property type="evidence" value="ECO:0007669"/>
    <property type="project" value="UniProtKB-UniRule"/>
</dbReference>
<dbReference type="Gene3D" id="3.90.230.10">
    <property type="entry name" value="Creatinase/methionine aminopeptidase superfamily"/>
    <property type="match status" value="1"/>
</dbReference>
<feature type="binding site" evidence="5">
    <location>
        <position position="263"/>
    </location>
    <ligand>
        <name>a divalent metal cation</name>
        <dbReference type="ChEBI" id="CHEBI:60240"/>
        <label>2</label>
        <note>catalytic</note>
    </ligand>
</feature>
<comment type="caution">
    <text evidence="8">The sequence shown here is derived from an EMBL/GenBank/DDBJ whole genome shotgun (WGS) entry which is preliminary data.</text>
</comment>
<feature type="binding site" evidence="5">
    <location>
        <position position="326"/>
    </location>
    <ligand>
        <name>a divalent metal cation</name>
        <dbReference type="ChEBI" id="CHEBI:60240"/>
        <label>1</label>
    </ligand>
</feature>
<feature type="binding site" evidence="5">
    <location>
        <position position="295"/>
    </location>
    <ligand>
        <name>a divalent metal cation</name>
        <dbReference type="ChEBI" id="CHEBI:60240"/>
        <label>2</label>
        <note>catalytic</note>
    </ligand>
</feature>
<keyword evidence="4 5" id="KW-0378">Hydrolase</keyword>
<dbReference type="PANTHER" id="PTHR43330">
    <property type="entry name" value="METHIONINE AMINOPEPTIDASE"/>
    <property type="match status" value="1"/>
</dbReference>
<evidence type="ECO:0000256" key="3">
    <source>
        <dbReference type="ARBA" id="ARBA00022723"/>
    </source>
</evidence>
<evidence type="ECO:0000256" key="2">
    <source>
        <dbReference type="ARBA" id="ARBA00022670"/>
    </source>
</evidence>
<evidence type="ECO:0000256" key="5">
    <source>
        <dbReference type="HAMAP-Rule" id="MF_03174"/>
    </source>
</evidence>
<feature type="domain" description="Peptidase M24" evidence="7">
    <location>
        <begin position="106"/>
        <end position="333"/>
    </location>
</feature>
<comment type="similarity">
    <text evidence="5">Belongs to the peptidase M24A family. Methionine aminopeptidase type 1 subfamily.</text>
</comment>
<keyword evidence="9" id="KW-1185">Reference proteome</keyword>
<keyword evidence="3 5" id="KW-0479">Metal-binding</keyword>
<dbReference type="EMBL" id="MBFR01000173">
    <property type="protein sequence ID" value="PVU92125.1"/>
    <property type="molecule type" value="Genomic_DNA"/>
</dbReference>
<gene>
    <name evidence="8" type="ORF">BB561_004019</name>
</gene>
<comment type="catalytic activity">
    <reaction evidence="5 6">
        <text>Release of N-terminal amino acids, preferentially methionine, from peptides and arylamides.</text>
        <dbReference type="EC" id="3.4.11.18"/>
    </reaction>
</comment>
<feature type="binding site" evidence="5">
    <location>
        <position position="200"/>
    </location>
    <ligand>
        <name>a divalent metal cation</name>
        <dbReference type="ChEBI" id="CHEBI:60240"/>
        <label>2</label>
        <note>catalytic</note>
    </ligand>
</feature>
<dbReference type="GO" id="GO:0006508">
    <property type="term" value="P:proteolysis"/>
    <property type="evidence" value="ECO:0007669"/>
    <property type="project" value="UniProtKB-KW"/>
</dbReference>
<keyword evidence="1 5" id="KW-0031">Aminopeptidase</keyword>
<dbReference type="OrthoDB" id="3209743at2759"/>
<dbReference type="GO" id="GO:0004239">
    <property type="term" value="F:initiator methionyl aminopeptidase activity"/>
    <property type="evidence" value="ECO:0007669"/>
    <property type="project" value="UniProtKB-UniRule"/>
</dbReference>
<keyword evidence="2 5" id="KW-0645">Protease</keyword>
<feature type="binding site" evidence="5">
    <location>
        <position position="270"/>
    </location>
    <ligand>
        <name>substrate</name>
    </ligand>
</feature>
<dbReference type="Pfam" id="PF00557">
    <property type="entry name" value="Peptidase_M24"/>
    <property type="match status" value="1"/>
</dbReference>
<organism evidence="8 9">
    <name type="scientific">Smittium simulii</name>
    <dbReference type="NCBI Taxonomy" id="133385"/>
    <lineage>
        <taxon>Eukaryota</taxon>
        <taxon>Fungi</taxon>
        <taxon>Fungi incertae sedis</taxon>
        <taxon>Zoopagomycota</taxon>
        <taxon>Kickxellomycotina</taxon>
        <taxon>Harpellomycetes</taxon>
        <taxon>Harpellales</taxon>
        <taxon>Legeriomycetaceae</taxon>
        <taxon>Smittium</taxon>
    </lineage>
</organism>
<protein>
    <recommendedName>
        <fullName evidence="6">Methionine aminopeptidase</fullName>
        <ecNumber evidence="6">3.4.11.18</ecNumber>
    </recommendedName>
</protein>
<dbReference type="InterPro" id="IPR000994">
    <property type="entry name" value="Pept_M24"/>
</dbReference>